<proteinExistence type="predicted"/>
<protein>
    <submittedName>
        <fullName evidence="1">Uncharacterized protein</fullName>
    </submittedName>
</protein>
<comment type="caution">
    <text evidence="1">The sequence shown here is derived from an EMBL/GenBank/DDBJ whole genome shotgun (WGS) entry which is preliminary data.</text>
</comment>
<keyword evidence="2" id="KW-1185">Reference proteome</keyword>
<evidence type="ECO:0000313" key="1">
    <source>
        <dbReference type="EMBL" id="KAH7846300.1"/>
    </source>
</evidence>
<reference evidence="1 2" key="1">
    <citation type="journal article" date="2021" name="Hortic Res">
        <title>High-quality reference genome and annotation aids understanding of berry development for evergreen blueberry (Vaccinium darrowii).</title>
        <authorList>
            <person name="Yu J."/>
            <person name="Hulse-Kemp A.M."/>
            <person name="Babiker E."/>
            <person name="Staton M."/>
        </authorList>
    </citation>
    <scope>NUCLEOTIDE SEQUENCE [LARGE SCALE GENOMIC DNA]</scope>
    <source>
        <strain evidence="2">cv. NJ 8807/NJ 8810</strain>
        <tissue evidence="1">Young leaf</tissue>
    </source>
</reference>
<dbReference type="EMBL" id="CM037155">
    <property type="protein sequence ID" value="KAH7846300.1"/>
    <property type="molecule type" value="Genomic_DNA"/>
</dbReference>
<evidence type="ECO:0000313" key="2">
    <source>
        <dbReference type="Proteomes" id="UP000828048"/>
    </source>
</evidence>
<sequence>MEARIGSPSILDDNVKGKKRSRSAEGMAALVSIAKAMTSHLKETNGTMAEIGHRIGYDQDLSKARRRVYAKLLPLGFDTHTRMKVTAMITKDAAQLDLFSIVLEEDKAEWVMMLLGGFFNQDN</sequence>
<dbReference type="Proteomes" id="UP000828048">
    <property type="component" value="Chromosome 5"/>
</dbReference>
<accession>A0ACB7Y070</accession>
<organism evidence="1 2">
    <name type="scientific">Vaccinium darrowii</name>
    <dbReference type="NCBI Taxonomy" id="229202"/>
    <lineage>
        <taxon>Eukaryota</taxon>
        <taxon>Viridiplantae</taxon>
        <taxon>Streptophyta</taxon>
        <taxon>Embryophyta</taxon>
        <taxon>Tracheophyta</taxon>
        <taxon>Spermatophyta</taxon>
        <taxon>Magnoliopsida</taxon>
        <taxon>eudicotyledons</taxon>
        <taxon>Gunneridae</taxon>
        <taxon>Pentapetalae</taxon>
        <taxon>asterids</taxon>
        <taxon>Ericales</taxon>
        <taxon>Ericaceae</taxon>
        <taxon>Vaccinioideae</taxon>
        <taxon>Vaccinieae</taxon>
        <taxon>Vaccinium</taxon>
    </lineage>
</organism>
<name>A0ACB7Y070_9ERIC</name>
<gene>
    <name evidence="1" type="ORF">Vadar_012306</name>
</gene>